<name>A0ABD6CDU3_9EURY</name>
<feature type="transmembrane region" description="Helical" evidence="1">
    <location>
        <begin position="100"/>
        <end position="118"/>
    </location>
</feature>
<evidence type="ECO:0000256" key="1">
    <source>
        <dbReference type="SAM" id="Phobius"/>
    </source>
</evidence>
<evidence type="ECO:0000313" key="2">
    <source>
        <dbReference type="EMBL" id="MFD1587539.1"/>
    </source>
</evidence>
<keyword evidence="3" id="KW-1185">Reference proteome</keyword>
<keyword evidence="1" id="KW-0472">Membrane</keyword>
<feature type="transmembrane region" description="Helical" evidence="1">
    <location>
        <begin position="27"/>
        <end position="47"/>
    </location>
</feature>
<protein>
    <submittedName>
        <fullName evidence="2">Metal-dependent hydrolase</fullName>
    </submittedName>
</protein>
<keyword evidence="1" id="KW-0812">Transmembrane</keyword>
<feature type="transmembrane region" description="Helical" evidence="1">
    <location>
        <begin position="152"/>
        <end position="171"/>
    </location>
</feature>
<gene>
    <name evidence="2" type="ORF">ACFR9U_11130</name>
</gene>
<sequence length="184" mass="20337">MVDIMGHVAMGLLWALPAWFIWKKRVALAFVGVVVPTALLPDVDLWLHRLFPAMVHHHGVTHTVVFVAGLSVVFGGIVAALFTDPIDRWLQSERFTSGKLFGFALVAFLLGGLSHLFADMLSAPDIATPIEPFWPFFDKPWAVDVIWYNSPVWNAGLLAVAVLLHVVVATVTDPTDHSYRLTDV</sequence>
<dbReference type="Proteomes" id="UP001597119">
    <property type="component" value="Unassembled WGS sequence"/>
</dbReference>
<proteinExistence type="predicted"/>
<accession>A0ABD6CDU3</accession>
<keyword evidence="1" id="KW-1133">Transmembrane helix</keyword>
<dbReference type="Pfam" id="PF04307">
    <property type="entry name" value="YdjM"/>
    <property type="match status" value="1"/>
</dbReference>
<dbReference type="AlphaFoldDB" id="A0ABD6CDU3"/>
<dbReference type="EMBL" id="JBHUDJ010000003">
    <property type="protein sequence ID" value="MFD1587539.1"/>
    <property type="molecule type" value="Genomic_DNA"/>
</dbReference>
<organism evidence="2 3">
    <name type="scientific">Halorientalis brevis</name>
    <dbReference type="NCBI Taxonomy" id="1126241"/>
    <lineage>
        <taxon>Archaea</taxon>
        <taxon>Methanobacteriati</taxon>
        <taxon>Methanobacteriota</taxon>
        <taxon>Stenosarchaea group</taxon>
        <taxon>Halobacteria</taxon>
        <taxon>Halobacteriales</taxon>
        <taxon>Haloarculaceae</taxon>
        <taxon>Halorientalis</taxon>
    </lineage>
</organism>
<dbReference type="RefSeq" id="WP_247373114.1">
    <property type="nucleotide sequence ID" value="NZ_JALLGV010000001.1"/>
</dbReference>
<comment type="caution">
    <text evidence="2">The sequence shown here is derived from an EMBL/GenBank/DDBJ whole genome shotgun (WGS) entry which is preliminary data.</text>
</comment>
<reference evidence="2 3" key="1">
    <citation type="journal article" date="2019" name="Int. J. Syst. Evol. Microbiol.">
        <title>The Global Catalogue of Microorganisms (GCM) 10K type strain sequencing project: providing services to taxonomists for standard genome sequencing and annotation.</title>
        <authorList>
            <consortium name="The Broad Institute Genomics Platform"/>
            <consortium name="The Broad Institute Genome Sequencing Center for Infectious Disease"/>
            <person name="Wu L."/>
            <person name="Ma J."/>
        </authorList>
    </citation>
    <scope>NUCLEOTIDE SEQUENCE [LARGE SCALE GENOMIC DNA]</scope>
    <source>
        <strain evidence="2 3">CGMCC 1.12125</strain>
    </source>
</reference>
<keyword evidence="2" id="KW-0378">Hydrolase</keyword>
<dbReference type="GO" id="GO:0016787">
    <property type="term" value="F:hydrolase activity"/>
    <property type="evidence" value="ECO:0007669"/>
    <property type="project" value="UniProtKB-KW"/>
</dbReference>
<dbReference type="InterPro" id="IPR007404">
    <property type="entry name" value="YdjM-like"/>
</dbReference>
<feature type="transmembrane region" description="Helical" evidence="1">
    <location>
        <begin position="59"/>
        <end position="80"/>
    </location>
</feature>
<feature type="transmembrane region" description="Helical" evidence="1">
    <location>
        <begin position="6"/>
        <end position="22"/>
    </location>
</feature>
<evidence type="ECO:0000313" key="3">
    <source>
        <dbReference type="Proteomes" id="UP001597119"/>
    </source>
</evidence>